<sequence>MSKPAPITNATNPTRHDLEINAVLNRLHSGCRFIDFDELSEGDGGRNSSSSGGGGGNNHKIDGVSGSRSSSDKNAYNLLRNASSPDEIHAELGRGLAHSYIESLLHSITSSSKANLSNVYDINDGHVVDQAAVERGERILRSLCCGEEASSTNRDGGSGRQGSQSSSTRMNYASTAHAYFHSLLSYCSNDKMEKSNTVAIAAFLRKQWQKWCVQCEEIVLQTRCDHGGGVHVLNACLKCYSYMCFLHHGASDDKIYDGNGIARVYEMLMHQSSRKYLILTSVGRAFHIMKKQLTDDAGVTSADCLVDMVSPLFSSCVLAARKSNERFEHYHAERRILLQEILKGCSIYLLHDRSATTVSQIANMVRYLTTSLIPYLTQSVHATFSKECSHLVDIFELSYDWLRGICDIIQGILALAKDNTGGIVIHATSSSMEQIVTVLLPQFTTTMEFADTSIMLDMARIYSTIHNCINCLPQNNRLPIANATVALRLGTLTLTSQEDAEVSLMIDMLLSIMKCLENSDDISSNELFIGGLSTALGCIFRCRPACFDVATRLYKLGESLLHRASCREDRGKELTDETFGLHLMDILRSSLDEGQDFLKMLDIVTASEIGPLTASFISSWQRRPLMLPDQCAGLLVGLSLLHVSVKSLEASMIEPGHAFTFLRLLLDTYPRLASRVVPSVIDAVRTCLARRSSAPMTETLLDSLKFLSTKCIVSDAHGAHLAWTFLSSLVTEEMPPTVRSAVIRLLPGMCSSNKRLFRRVIDVIGKSMLSQDPIIRVAATSALSEMANLDLIRDVEKVVGLIQSRLIDEEPAVLYYALEVLRHLVVNEELEFDLVVRVLEKRLSIDLSNVNTIMSKDMLALEELMSLMGQGDLDEDEDDDSDDNDKTSGRGEIGSTVSQQTIRAVTLLVELALLPQLSIKNGIGQDNEVEYLAKLRVQRAIYCSLAGYSADILGLDSESIRSWDGMSPLAEESNDMSSELMRYLNLKDIALNGLDFASKLFVKQILIDGDDEVVQDLLDSAATIGKTLLQFEQEVHGSFLFRSGQSSGRGSDQMSSHGKAEKSRVPKSVLSSLPTASSIQENFQSDPRSATAVGMLYSICFSDDTSSASLEIEGILLKISECLGDVLNEQFEPLFHTMQICSLIHSMSTIWKYIQCAGDSVKDELLSLVLAQLDEWSEIYGDTAYVTQAAFFLAVDDSSHQNSPGLVRVQQAIVDSDSNYLFQSEDTKGLCLGMIAARLCRDLDSRVTEIINSIERSLTHSRQNSFGGLFGLSMIMTNLSGNENDTDSSAAWRRQHAQRVLCILLSTLNTCLAQECDVVNKLRSSIESGSAASDLTQSCTNLESLRIQDGSALKLRSVILAIGSSFPAMRSISSDLLKCVLILVDKVPWGSGKGFVLHAAYKNAIESKVFTHEELSHAISSASDFVQGEGVGIGDALLALASLCRISPDKNQNELEVVAGKCQEILQNNGAQKSGADKQLAILAGCAVVGELPGLALFTPSIHNSARKTFVVSFIKILVDMASNDDIDRKYRDASTIGLGILCAMSSSFHNARGTDSGQKLHSVQTKEGSMMQAILQEVERTYSSLCRSPTHDHANRPACVKKLCALFSTLEPIALPGSFVSVIELTLNVPMSSEEELKASSMKLLVSQLESRRRIGFDGRGFADLATRLAKMAPNDLHALVGTATPMMMTSLPNLIYQLPTGIAEEVVVSLWTICRHEFMEPNQLSSAREFLRGIQTILVAMNDSNVVKHAPRKSLSPSLLRTLRKFIVVEVFSDLCTDAVQITMSESVWTAYLQCLQQIPDAIAEIDSLIDNISQANVLGMSTLSMVSPKSARRVESWISLQNVEESTNNQRLFLLSILNISIQSRNEMDVKESILSQFEVMLVKGIDTMSIYIVAAKVAFWWDNRAMHQLQIVDMPIQRVSNLSSFYVNGKLAVGAKTLTPKMLSIIFDAFIADLPPKLAVLCQMWKISDDVCNRASRILKATAPKVASEIKATHHTACAISCMKDIVHLLSGGEVLHNE</sequence>
<feature type="region of interest" description="Disordered" evidence="1">
    <location>
        <begin position="871"/>
        <end position="893"/>
    </location>
</feature>
<evidence type="ECO:0000256" key="1">
    <source>
        <dbReference type="SAM" id="MobiDB-lite"/>
    </source>
</evidence>
<evidence type="ECO:0000313" key="2">
    <source>
        <dbReference type="EMBL" id="KAL3760848.1"/>
    </source>
</evidence>
<comment type="caution">
    <text evidence="2">The sequence shown here is derived from an EMBL/GenBank/DDBJ whole genome shotgun (WGS) entry which is preliminary data.</text>
</comment>
<feature type="region of interest" description="Disordered" evidence="1">
    <location>
        <begin position="41"/>
        <end position="72"/>
    </location>
</feature>
<gene>
    <name evidence="2" type="ORF">ACHAWU_007914</name>
</gene>
<name>A0ABD3MA63_9STRA</name>
<dbReference type="EMBL" id="JALLBG020000171">
    <property type="protein sequence ID" value="KAL3760848.1"/>
    <property type="molecule type" value="Genomic_DNA"/>
</dbReference>
<feature type="compositionally biased region" description="Low complexity" evidence="1">
    <location>
        <begin position="1043"/>
        <end position="1056"/>
    </location>
</feature>
<protein>
    <submittedName>
        <fullName evidence="2">Uncharacterized protein</fullName>
    </submittedName>
</protein>
<feature type="compositionally biased region" description="Acidic residues" evidence="1">
    <location>
        <begin position="872"/>
        <end position="883"/>
    </location>
</feature>
<keyword evidence="3" id="KW-1185">Reference proteome</keyword>
<reference evidence="2 3" key="1">
    <citation type="submission" date="2024-10" db="EMBL/GenBank/DDBJ databases">
        <title>Updated reference genomes for cyclostephanoid diatoms.</title>
        <authorList>
            <person name="Roberts W.R."/>
            <person name="Alverson A.J."/>
        </authorList>
    </citation>
    <scope>NUCLEOTIDE SEQUENCE [LARGE SCALE GENOMIC DNA]</scope>
    <source>
        <strain evidence="2 3">AJA232-27</strain>
    </source>
</reference>
<feature type="region of interest" description="Disordered" evidence="1">
    <location>
        <begin position="148"/>
        <end position="167"/>
    </location>
</feature>
<evidence type="ECO:0000313" key="3">
    <source>
        <dbReference type="Proteomes" id="UP001530293"/>
    </source>
</evidence>
<accession>A0ABD3MA63</accession>
<organism evidence="2 3">
    <name type="scientific">Discostella pseudostelligera</name>
    <dbReference type="NCBI Taxonomy" id="259834"/>
    <lineage>
        <taxon>Eukaryota</taxon>
        <taxon>Sar</taxon>
        <taxon>Stramenopiles</taxon>
        <taxon>Ochrophyta</taxon>
        <taxon>Bacillariophyta</taxon>
        <taxon>Coscinodiscophyceae</taxon>
        <taxon>Thalassiosirophycidae</taxon>
        <taxon>Stephanodiscales</taxon>
        <taxon>Stephanodiscaceae</taxon>
        <taxon>Discostella</taxon>
    </lineage>
</organism>
<dbReference type="SUPFAM" id="SSF48371">
    <property type="entry name" value="ARM repeat"/>
    <property type="match status" value="2"/>
</dbReference>
<dbReference type="Proteomes" id="UP001530293">
    <property type="component" value="Unassembled WGS sequence"/>
</dbReference>
<dbReference type="Gene3D" id="1.25.10.10">
    <property type="entry name" value="Leucine-rich Repeat Variant"/>
    <property type="match status" value="1"/>
</dbReference>
<dbReference type="InterPro" id="IPR016024">
    <property type="entry name" value="ARM-type_fold"/>
</dbReference>
<feature type="region of interest" description="Disordered" evidence="1">
    <location>
        <begin position="1043"/>
        <end position="1067"/>
    </location>
</feature>
<proteinExistence type="predicted"/>
<dbReference type="InterPro" id="IPR011989">
    <property type="entry name" value="ARM-like"/>
</dbReference>